<organism evidence="1 2">
    <name type="scientific">Nocardioides aurantiacus</name>
    <dbReference type="NCBI Taxonomy" id="86796"/>
    <lineage>
        <taxon>Bacteria</taxon>
        <taxon>Bacillati</taxon>
        <taxon>Actinomycetota</taxon>
        <taxon>Actinomycetes</taxon>
        <taxon>Propionibacteriales</taxon>
        <taxon>Nocardioidaceae</taxon>
        <taxon>Nocardioides</taxon>
    </lineage>
</organism>
<comment type="caution">
    <text evidence="1">The sequence shown here is derived from an EMBL/GenBank/DDBJ whole genome shotgun (WGS) entry which is preliminary data.</text>
</comment>
<evidence type="ECO:0000313" key="1">
    <source>
        <dbReference type="EMBL" id="ROR90349.1"/>
    </source>
</evidence>
<evidence type="ECO:0008006" key="3">
    <source>
        <dbReference type="Google" id="ProtNLM"/>
    </source>
</evidence>
<accession>A0A3N2CS43</accession>
<dbReference type="AlphaFoldDB" id="A0A3N2CS43"/>
<dbReference type="Gene3D" id="1.25.10.10">
    <property type="entry name" value="Leucine-rich Repeat Variant"/>
    <property type="match status" value="1"/>
</dbReference>
<proteinExistence type="predicted"/>
<dbReference type="RefSeq" id="WP_123389510.1">
    <property type="nucleotide sequence ID" value="NZ_RKHO01000001.1"/>
</dbReference>
<sequence length="178" mass="19654">MDGVFSQVLQVGGRSNSLGRTAEVVDAVVAEPVRLRELLDCVHDQDAWVRMRAVDAVEKVCRVDPGRVAPYVEELLTTWTTSDQASVQWHLAQVLRQVRLTPAQQERAIAWLAARVVTTDADWIVAVETMRTLLVLVDAGVVPADVVAGLVEVQRGHHSASVRRKADQFLEQLRRTGG</sequence>
<evidence type="ECO:0000313" key="2">
    <source>
        <dbReference type="Proteomes" id="UP000281738"/>
    </source>
</evidence>
<name>A0A3N2CS43_9ACTN</name>
<dbReference type="OrthoDB" id="978859at2"/>
<gene>
    <name evidence="1" type="ORF">EDD33_1188</name>
</gene>
<dbReference type="Proteomes" id="UP000281738">
    <property type="component" value="Unassembled WGS sequence"/>
</dbReference>
<protein>
    <recommendedName>
        <fullName evidence="3">HEAT repeat protein</fullName>
    </recommendedName>
</protein>
<dbReference type="InterPro" id="IPR016024">
    <property type="entry name" value="ARM-type_fold"/>
</dbReference>
<dbReference type="EMBL" id="RKHO01000001">
    <property type="protein sequence ID" value="ROR90349.1"/>
    <property type="molecule type" value="Genomic_DNA"/>
</dbReference>
<reference evidence="1 2" key="1">
    <citation type="submission" date="2018-11" db="EMBL/GenBank/DDBJ databases">
        <title>Sequencing the genomes of 1000 actinobacteria strains.</title>
        <authorList>
            <person name="Klenk H.-P."/>
        </authorList>
    </citation>
    <scope>NUCLEOTIDE SEQUENCE [LARGE SCALE GENOMIC DNA]</scope>
    <source>
        <strain evidence="1 2">DSM 12652</strain>
    </source>
</reference>
<keyword evidence="2" id="KW-1185">Reference proteome</keyword>
<dbReference type="SUPFAM" id="SSF48371">
    <property type="entry name" value="ARM repeat"/>
    <property type="match status" value="1"/>
</dbReference>
<dbReference type="InterPro" id="IPR011989">
    <property type="entry name" value="ARM-like"/>
</dbReference>